<proteinExistence type="predicted"/>
<dbReference type="Gene3D" id="3.20.20.80">
    <property type="entry name" value="Glycosidases"/>
    <property type="match status" value="1"/>
</dbReference>
<dbReference type="Proteomes" id="UP000323505">
    <property type="component" value="Unassembled WGS sequence"/>
</dbReference>
<comment type="caution">
    <text evidence="2">The sequence shown here is derived from an EMBL/GenBank/DDBJ whole genome shotgun (WGS) entry which is preliminary data.</text>
</comment>
<keyword evidence="3" id="KW-1185">Reference proteome</keyword>
<dbReference type="SUPFAM" id="SSF51445">
    <property type="entry name" value="(Trans)glycosidases"/>
    <property type="match status" value="1"/>
</dbReference>
<evidence type="ECO:0000313" key="3">
    <source>
        <dbReference type="Proteomes" id="UP000323505"/>
    </source>
</evidence>
<dbReference type="EMBL" id="VSRQ01000007">
    <property type="protein sequence ID" value="TYK45147.1"/>
    <property type="molecule type" value="Genomic_DNA"/>
</dbReference>
<feature type="region of interest" description="Disordered" evidence="1">
    <location>
        <begin position="26"/>
        <end position="49"/>
    </location>
</feature>
<evidence type="ECO:0000256" key="1">
    <source>
        <dbReference type="SAM" id="MobiDB-lite"/>
    </source>
</evidence>
<protein>
    <recommendedName>
        <fullName evidence="4">GH26 domain-containing protein</fullName>
    </recommendedName>
</protein>
<gene>
    <name evidence="2" type="ORF">FXF68_31190</name>
</gene>
<reference evidence="2 3" key="1">
    <citation type="submission" date="2019-08" db="EMBL/GenBank/DDBJ databases">
        <title>Actinomadura sp. nov. CYP1-5 isolated from mountain soil.</title>
        <authorList>
            <person name="Songsumanus A."/>
            <person name="Kuncharoen N."/>
            <person name="Kudo T."/>
            <person name="Yuki M."/>
            <person name="Igarashi Y."/>
            <person name="Tanasupawat S."/>
        </authorList>
    </citation>
    <scope>NUCLEOTIDE SEQUENCE [LARGE SCALE GENOMIC DNA]</scope>
    <source>
        <strain evidence="2 3">CYP1-5</strain>
    </source>
</reference>
<evidence type="ECO:0008006" key="4">
    <source>
        <dbReference type="Google" id="ProtNLM"/>
    </source>
</evidence>
<organism evidence="2 3">
    <name type="scientific">Actinomadura decatromicini</name>
    <dbReference type="NCBI Taxonomy" id="2604572"/>
    <lineage>
        <taxon>Bacteria</taxon>
        <taxon>Bacillati</taxon>
        <taxon>Actinomycetota</taxon>
        <taxon>Actinomycetes</taxon>
        <taxon>Streptosporangiales</taxon>
        <taxon>Thermomonosporaceae</taxon>
        <taxon>Actinomadura</taxon>
    </lineage>
</organism>
<dbReference type="AlphaFoldDB" id="A0A5D3F807"/>
<sequence>MPAAKVYVLSGGRLLPLAGGPAIIPPTAGSGNGGTPGGGDPGTGNRNAMLVGAAGTSLSGSDFPALDQAAGPFTVRRSYDTALPATFAASVAGIDVNKRASVWSCKPDLGQLAAGTLDSAIRAFVQSIPDTHVCWLTCWHEPDGKIRKSQFTLAQYLPAFRRFCQVVKSVGKAHVYTTQILEAWSGQQPKAGSTYSDLWPGAGYVDCYGVDGYSNTGSGSTLWKPAVDFATSKGIPWGIAEVGCATTADTAWMQAQADYAGATSAGGGRSRAAYFCWFSNSTGGVLPTPGSDPSMQAKAKTISQAYFTDVNAYLL</sequence>
<accession>A0A5D3F807</accession>
<dbReference type="RefSeq" id="WP_148765525.1">
    <property type="nucleotide sequence ID" value="NZ_VSRQ01000007.1"/>
</dbReference>
<evidence type="ECO:0000313" key="2">
    <source>
        <dbReference type="EMBL" id="TYK45147.1"/>
    </source>
</evidence>
<dbReference type="InterPro" id="IPR017853">
    <property type="entry name" value="GH"/>
</dbReference>
<feature type="compositionally biased region" description="Gly residues" evidence="1">
    <location>
        <begin position="30"/>
        <end position="42"/>
    </location>
</feature>
<name>A0A5D3F807_9ACTN</name>